<dbReference type="OrthoDB" id="10613514at2759"/>
<dbReference type="AlphaFoldDB" id="A0A1J4KBX3"/>
<evidence type="ECO:0000313" key="3">
    <source>
        <dbReference type="Proteomes" id="UP000179807"/>
    </source>
</evidence>
<protein>
    <submittedName>
        <fullName evidence="2">Uncharacterized protein</fullName>
    </submittedName>
</protein>
<feature type="region of interest" description="Disordered" evidence="1">
    <location>
        <begin position="486"/>
        <end position="511"/>
    </location>
</feature>
<feature type="compositionally biased region" description="Basic and acidic residues" evidence="1">
    <location>
        <begin position="493"/>
        <end position="505"/>
    </location>
</feature>
<evidence type="ECO:0000256" key="1">
    <source>
        <dbReference type="SAM" id="MobiDB-lite"/>
    </source>
</evidence>
<accession>A0A1J4KBX3</accession>
<organism evidence="2 3">
    <name type="scientific">Tritrichomonas foetus</name>
    <dbReference type="NCBI Taxonomy" id="1144522"/>
    <lineage>
        <taxon>Eukaryota</taxon>
        <taxon>Metamonada</taxon>
        <taxon>Parabasalia</taxon>
        <taxon>Tritrichomonadida</taxon>
        <taxon>Tritrichomonadidae</taxon>
        <taxon>Tritrichomonas</taxon>
    </lineage>
</organism>
<evidence type="ECO:0000313" key="2">
    <source>
        <dbReference type="EMBL" id="OHT08903.1"/>
    </source>
</evidence>
<dbReference type="Proteomes" id="UP000179807">
    <property type="component" value="Unassembled WGS sequence"/>
</dbReference>
<keyword evidence="3" id="KW-1185">Reference proteome</keyword>
<sequence length="511" mass="59782">MNVRFDPDEPWIKLVANYARQNLIPIYIAGLSVLTRMIGAPPPTTETLICVDENHYHRLLLDLCNNEVNIMTEPPYENVVQCCIYNKTAHVFLIKFYNKTVISQLELIRADVRQCFPIDPTESLYGYLENRILPLSADVEDDPSLFWRTLIILSHLPKFQLSKFPQFPRILCGNDPKSKLFRFQEEILGSKMKLSYGARVIRHAFLSILQNANFPHSYIFPLLEHLLNIEMYPHFDKKELEQCSTLYQNLVMNRSSIYEAHQQNNSTNSFISNPSLSNSSPNIFKNISLNGFQLAATRLAIIAMPLFVYNKKIPEAATQFLQSRKFTREYDDHNRLTAFRVDIDRCPLISWYFVGKMGFPSKLVYAASHICEAFYEIENMESIDEWVYIIAQKHWREAICLTAPNEFYTHCQNIIESNVVQIMRTKSINNISHNELQKMFSVAGISKSPLEMKQELYRYLKSHPRETIRDFKKYLRQKVQVIFKKQQEDDEEIRNMKERREEKSNGGDGQN</sequence>
<proteinExistence type="predicted"/>
<gene>
    <name evidence="2" type="ORF">TRFO_22393</name>
</gene>
<name>A0A1J4KBX3_9EUKA</name>
<dbReference type="EMBL" id="MLAK01000654">
    <property type="protein sequence ID" value="OHT08903.1"/>
    <property type="molecule type" value="Genomic_DNA"/>
</dbReference>
<dbReference type="GeneID" id="94837240"/>
<dbReference type="VEuPathDB" id="TrichDB:TRFO_22393"/>
<reference evidence="2" key="1">
    <citation type="submission" date="2016-10" db="EMBL/GenBank/DDBJ databases">
        <authorList>
            <person name="Benchimol M."/>
            <person name="Almeida L.G."/>
            <person name="Vasconcelos A.T."/>
            <person name="Perreira-Neves A."/>
            <person name="Rosa I.A."/>
            <person name="Tasca T."/>
            <person name="Bogo M.R."/>
            <person name="de Souza W."/>
        </authorList>
    </citation>
    <scope>NUCLEOTIDE SEQUENCE [LARGE SCALE GENOMIC DNA]</scope>
    <source>
        <strain evidence="2">K</strain>
    </source>
</reference>
<dbReference type="RefSeq" id="XP_068362039.1">
    <property type="nucleotide sequence ID" value="XM_068502536.1"/>
</dbReference>
<comment type="caution">
    <text evidence="2">The sequence shown here is derived from an EMBL/GenBank/DDBJ whole genome shotgun (WGS) entry which is preliminary data.</text>
</comment>